<name>A0ACC2K4U6_PERAE</name>
<keyword evidence="2" id="KW-1185">Reference proteome</keyword>
<accession>A0ACC2K4U6</accession>
<organism evidence="1 2">
    <name type="scientific">Persea americana</name>
    <name type="common">Avocado</name>
    <dbReference type="NCBI Taxonomy" id="3435"/>
    <lineage>
        <taxon>Eukaryota</taxon>
        <taxon>Viridiplantae</taxon>
        <taxon>Streptophyta</taxon>
        <taxon>Embryophyta</taxon>
        <taxon>Tracheophyta</taxon>
        <taxon>Spermatophyta</taxon>
        <taxon>Magnoliopsida</taxon>
        <taxon>Magnoliidae</taxon>
        <taxon>Laurales</taxon>
        <taxon>Lauraceae</taxon>
        <taxon>Persea</taxon>
    </lineage>
</organism>
<dbReference type="EMBL" id="CM056820">
    <property type="protein sequence ID" value="KAJ8616148.1"/>
    <property type="molecule type" value="Genomic_DNA"/>
</dbReference>
<evidence type="ECO:0000313" key="1">
    <source>
        <dbReference type="EMBL" id="KAJ8616148.1"/>
    </source>
</evidence>
<comment type="caution">
    <text evidence="1">The sequence shown here is derived from an EMBL/GenBank/DDBJ whole genome shotgun (WGS) entry which is preliminary data.</text>
</comment>
<dbReference type="Proteomes" id="UP001234297">
    <property type="component" value="Chromosome 12"/>
</dbReference>
<gene>
    <name evidence="1" type="ORF">MRB53_035520</name>
</gene>
<sequence>MLTYSPPIYYPHLRLTLQYLGRRGKPALSVPLQMLANSKESFTYAAIGRFLGRRPLLEWVEAPSRDWNLSRSCTVSLTAKGNFIFRLNSEADRDHILSLSPITMAKRKLQLLPWHPGQEETNWPTIVPLWIRLSIIIPSLISHNQSTFVKGRSIHRHSALAHELFEKLNTKIKHSAICLQLYITEAFDRLQRSFLFKAIEFFKFSKEWISLIKKLITTSGGSVLINRGPCGFFPSYCGLRQGDPLFPYLFILAKEILNLNAQKLQSNQIIHPVSPVPKTPFLLLEADDIVLFLRAFSRSISGLMVLFAKYEAAAGQKFNLSKRYLFIGKSTKSPQPSFPPTDTVSLLIDDGRWVIPPHLPLQIRQHLQLVSTINIPSPQVANSIKWIGNASGNLSLKDA</sequence>
<protein>
    <submittedName>
        <fullName evidence="1">Uncharacterized protein</fullName>
    </submittedName>
</protein>
<proteinExistence type="predicted"/>
<evidence type="ECO:0000313" key="2">
    <source>
        <dbReference type="Proteomes" id="UP001234297"/>
    </source>
</evidence>
<reference evidence="1 2" key="1">
    <citation type="journal article" date="2022" name="Hortic Res">
        <title>A haplotype resolved chromosomal level avocado genome allows analysis of novel avocado genes.</title>
        <authorList>
            <person name="Nath O."/>
            <person name="Fletcher S.J."/>
            <person name="Hayward A."/>
            <person name="Shaw L.M."/>
            <person name="Masouleh A.K."/>
            <person name="Furtado A."/>
            <person name="Henry R.J."/>
            <person name="Mitter N."/>
        </authorList>
    </citation>
    <scope>NUCLEOTIDE SEQUENCE [LARGE SCALE GENOMIC DNA]</scope>
    <source>
        <strain evidence="2">cv. Hass</strain>
    </source>
</reference>